<name>A0A165EA43_9APHY</name>
<proteinExistence type="predicted"/>
<dbReference type="AlphaFoldDB" id="A0A165EA43"/>
<organism evidence="2 3">
    <name type="scientific">Laetiporus sulphureus 93-53</name>
    <dbReference type="NCBI Taxonomy" id="1314785"/>
    <lineage>
        <taxon>Eukaryota</taxon>
        <taxon>Fungi</taxon>
        <taxon>Dikarya</taxon>
        <taxon>Basidiomycota</taxon>
        <taxon>Agaricomycotina</taxon>
        <taxon>Agaricomycetes</taxon>
        <taxon>Polyporales</taxon>
        <taxon>Laetiporus</taxon>
    </lineage>
</organism>
<gene>
    <name evidence="2" type="ORF">LAESUDRAFT_759389</name>
</gene>
<dbReference type="GeneID" id="63829619"/>
<evidence type="ECO:0000256" key="1">
    <source>
        <dbReference type="SAM" id="MobiDB-lite"/>
    </source>
</evidence>
<dbReference type="Proteomes" id="UP000076871">
    <property type="component" value="Unassembled WGS sequence"/>
</dbReference>
<feature type="compositionally biased region" description="Low complexity" evidence="1">
    <location>
        <begin position="165"/>
        <end position="191"/>
    </location>
</feature>
<feature type="region of interest" description="Disordered" evidence="1">
    <location>
        <begin position="142"/>
        <end position="200"/>
    </location>
</feature>
<keyword evidence="3" id="KW-1185">Reference proteome</keyword>
<evidence type="ECO:0000313" key="3">
    <source>
        <dbReference type="Proteomes" id="UP000076871"/>
    </source>
</evidence>
<accession>A0A165EA43</accession>
<reference evidence="2 3" key="1">
    <citation type="journal article" date="2016" name="Mol. Biol. Evol.">
        <title>Comparative Genomics of Early-Diverging Mushroom-Forming Fungi Provides Insights into the Origins of Lignocellulose Decay Capabilities.</title>
        <authorList>
            <person name="Nagy L.G."/>
            <person name="Riley R."/>
            <person name="Tritt A."/>
            <person name="Adam C."/>
            <person name="Daum C."/>
            <person name="Floudas D."/>
            <person name="Sun H."/>
            <person name="Yadav J.S."/>
            <person name="Pangilinan J."/>
            <person name="Larsson K.H."/>
            <person name="Matsuura K."/>
            <person name="Barry K."/>
            <person name="Labutti K."/>
            <person name="Kuo R."/>
            <person name="Ohm R.A."/>
            <person name="Bhattacharya S.S."/>
            <person name="Shirouzu T."/>
            <person name="Yoshinaga Y."/>
            <person name="Martin F.M."/>
            <person name="Grigoriev I.V."/>
            <person name="Hibbett D.S."/>
        </authorList>
    </citation>
    <scope>NUCLEOTIDE SEQUENCE [LARGE SCALE GENOMIC DNA]</scope>
    <source>
        <strain evidence="2 3">93-53</strain>
    </source>
</reference>
<sequence length="200" mass="20883">MNPIEFKAWKESRTDCMVAEGKEGEREDERGDEIDWPGDEADISSNMTEALHIAVQAGDTSNTISQAIASAAVTPSMPINAATVLHAGPFAESSRNIEPMQERSAAADARPAKKLRMQSGSADFINIISGAGGGLVTVTKKPRAMRKDKGIPRKKKHVAGDENHAPTLLSGAAATATNTSLSTSSLTPGTAIAFAPPAGM</sequence>
<evidence type="ECO:0000313" key="2">
    <source>
        <dbReference type="EMBL" id="KZT06569.1"/>
    </source>
</evidence>
<dbReference type="EMBL" id="KV427624">
    <property type="protein sequence ID" value="KZT06569.1"/>
    <property type="molecule type" value="Genomic_DNA"/>
</dbReference>
<dbReference type="RefSeq" id="XP_040764309.1">
    <property type="nucleotide sequence ID" value="XM_040912591.1"/>
</dbReference>
<protein>
    <submittedName>
        <fullName evidence="2">Uncharacterized protein</fullName>
    </submittedName>
</protein>
<dbReference type="InParanoid" id="A0A165EA43"/>